<keyword evidence="3" id="KW-1003">Cell membrane</keyword>
<feature type="transmembrane region" description="Helical" evidence="9">
    <location>
        <begin position="138"/>
        <end position="163"/>
    </location>
</feature>
<feature type="transmembrane region" description="Helical" evidence="9">
    <location>
        <begin position="44"/>
        <end position="64"/>
    </location>
</feature>
<evidence type="ECO:0000313" key="10">
    <source>
        <dbReference type="EMBL" id="TMJ06590.1"/>
    </source>
</evidence>
<evidence type="ECO:0000256" key="2">
    <source>
        <dbReference type="ARBA" id="ARBA00022448"/>
    </source>
</evidence>
<keyword evidence="5" id="KW-0029">Amino-acid transport</keyword>
<comment type="subcellular location">
    <subcellularLocation>
        <location evidence="1">Cell membrane</location>
        <topology evidence="1">Multi-pass membrane protein</topology>
    </subcellularLocation>
</comment>
<dbReference type="AlphaFoldDB" id="A0A537LF19"/>
<evidence type="ECO:0000256" key="9">
    <source>
        <dbReference type="SAM" id="Phobius"/>
    </source>
</evidence>
<gene>
    <name evidence="10" type="ORF">E6H01_01115</name>
</gene>
<dbReference type="GO" id="GO:0006865">
    <property type="term" value="P:amino acid transport"/>
    <property type="evidence" value="ECO:0007669"/>
    <property type="project" value="UniProtKB-KW"/>
</dbReference>
<feature type="transmembrane region" description="Helical" evidence="9">
    <location>
        <begin position="95"/>
        <end position="118"/>
    </location>
</feature>
<feature type="transmembrane region" description="Helical" evidence="9">
    <location>
        <begin position="70"/>
        <end position="88"/>
    </location>
</feature>
<keyword evidence="2" id="KW-0813">Transport</keyword>
<proteinExistence type="inferred from homology"/>
<dbReference type="CDD" id="cd06582">
    <property type="entry name" value="TM_PBP1_LivH_like"/>
    <property type="match status" value="1"/>
</dbReference>
<sequence>MSLTEFLQYVIDGLGSGTLYVLVAIGFTLVFGVMGLMNVAHADFYMLAAFGLFFLGGVEGLGWGVLAATISVLIGSLIIGFAMFHLILKRLDKEIMIAFFVATLGVSFFLENLVAKLADFRVRSVPALFTTHTYVIEGLYITNSVAVSLAAALIITFGLLAFLNYTEHGQLLRAVAENAMLAKGVGIDTGRMTLLAVLIGSFIAVIGGLLYANTTSTADPFVANTVSLKMFAVAIVAGIGSVGGALVVGLFLGIAESLSLWVGVRGGFDGSQWQNVIGLVLMVVVLMTRPNGLFGKFERIG</sequence>
<feature type="transmembrane region" description="Helical" evidence="9">
    <location>
        <begin position="192"/>
        <end position="211"/>
    </location>
</feature>
<dbReference type="Pfam" id="PF02653">
    <property type="entry name" value="BPD_transp_2"/>
    <property type="match status" value="1"/>
</dbReference>
<name>A0A537LF19_9BACT</name>
<accession>A0A537LF19</accession>
<dbReference type="PANTHER" id="PTHR11795">
    <property type="entry name" value="BRANCHED-CHAIN AMINO ACID TRANSPORT SYSTEM PERMEASE PROTEIN LIVH"/>
    <property type="match status" value="1"/>
</dbReference>
<evidence type="ECO:0000256" key="8">
    <source>
        <dbReference type="ARBA" id="ARBA00037998"/>
    </source>
</evidence>
<evidence type="ECO:0000256" key="5">
    <source>
        <dbReference type="ARBA" id="ARBA00022970"/>
    </source>
</evidence>
<keyword evidence="7 9" id="KW-0472">Membrane</keyword>
<feature type="transmembrane region" description="Helical" evidence="9">
    <location>
        <begin position="231"/>
        <end position="255"/>
    </location>
</feature>
<evidence type="ECO:0000256" key="4">
    <source>
        <dbReference type="ARBA" id="ARBA00022692"/>
    </source>
</evidence>
<protein>
    <submittedName>
        <fullName evidence="10">Branched-chain amino acid ABC transporter permease</fullName>
    </submittedName>
</protein>
<organism evidence="10 11">
    <name type="scientific">Candidatus Segetimicrobium genomatis</name>
    <dbReference type="NCBI Taxonomy" id="2569760"/>
    <lineage>
        <taxon>Bacteria</taxon>
        <taxon>Bacillati</taxon>
        <taxon>Candidatus Sysuimicrobiota</taxon>
        <taxon>Candidatus Sysuimicrobiia</taxon>
        <taxon>Candidatus Sysuimicrobiales</taxon>
        <taxon>Candidatus Segetimicrobiaceae</taxon>
        <taxon>Candidatus Segetimicrobium</taxon>
    </lineage>
</organism>
<comment type="caution">
    <text evidence="10">The sequence shown here is derived from an EMBL/GenBank/DDBJ whole genome shotgun (WGS) entry which is preliminary data.</text>
</comment>
<feature type="transmembrane region" description="Helical" evidence="9">
    <location>
        <begin position="276"/>
        <end position="294"/>
    </location>
</feature>
<reference evidence="10 11" key="1">
    <citation type="journal article" date="2019" name="Nat. Microbiol.">
        <title>Mediterranean grassland soil C-N compound turnover is dependent on rainfall and depth, and is mediated by genomically divergent microorganisms.</title>
        <authorList>
            <person name="Diamond S."/>
            <person name="Andeer P.F."/>
            <person name="Li Z."/>
            <person name="Crits-Christoph A."/>
            <person name="Burstein D."/>
            <person name="Anantharaman K."/>
            <person name="Lane K.R."/>
            <person name="Thomas B.C."/>
            <person name="Pan C."/>
            <person name="Northen T.R."/>
            <person name="Banfield J.F."/>
        </authorList>
    </citation>
    <scope>NUCLEOTIDE SEQUENCE [LARGE SCALE GENOMIC DNA]</scope>
    <source>
        <strain evidence="10">NP_4</strain>
    </source>
</reference>
<dbReference type="EMBL" id="VBAL01000011">
    <property type="protein sequence ID" value="TMJ06590.1"/>
    <property type="molecule type" value="Genomic_DNA"/>
</dbReference>
<feature type="transmembrane region" description="Helical" evidence="9">
    <location>
        <begin position="20"/>
        <end position="37"/>
    </location>
</feature>
<dbReference type="GO" id="GO:0022857">
    <property type="term" value="F:transmembrane transporter activity"/>
    <property type="evidence" value="ECO:0007669"/>
    <property type="project" value="InterPro"/>
</dbReference>
<evidence type="ECO:0000256" key="1">
    <source>
        <dbReference type="ARBA" id="ARBA00004651"/>
    </source>
</evidence>
<keyword evidence="6 9" id="KW-1133">Transmembrane helix</keyword>
<dbReference type="GO" id="GO:0005886">
    <property type="term" value="C:plasma membrane"/>
    <property type="evidence" value="ECO:0007669"/>
    <property type="project" value="UniProtKB-SubCell"/>
</dbReference>
<keyword evidence="4 9" id="KW-0812">Transmembrane</keyword>
<dbReference type="PANTHER" id="PTHR11795:SF445">
    <property type="entry name" value="AMINO ACID ABC TRANSPORTER PERMEASE PROTEIN"/>
    <property type="match status" value="1"/>
</dbReference>
<evidence type="ECO:0000313" key="11">
    <source>
        <dbReference type="Proteomes" id="UP000319353"/>
    </source>
</evidence>
<evidence type="ECO:0000256" key="6">
    <source>
        <dbReference type="ARBA" id="ARBA00022989"/>
    </source>
</evidence>
<comment type="similarity">
    <text evidence="8">Belongs to the binding-protein-dependent transport system permease family. LivHM subfamily.</text>
</comment>
<dbReference type="Proteomes" id="UP000319353">
    <property type="component" value="Unassembled WGS sequence"/>
</dbReference>
<evidence type="ECO:0000256" key="7">
    <source>
        <dbReference type="ARBA" id="ARBA00023136"/>
    </source>
</evidence>
<dbReference type="InterPro" id="IPR052157">
    <property type="entry name" value="BCAA_transport_permease"/>
</dbReference>
<dbReference type="InterPro" id="IPR001851">
    <property type="entry name" value="ABC_transp_permease"/>
</dbReference>
<evidence type="ECO:0000256" key="3">
    <source>
        <dbReference type="ARBA" id="ARBA00022475"/>
    </source>
</evidence>